<proteinExistence type="predicted"/>
<gene>
    <name evidence="1" type="ORF">OCBIM_22035531mg</name>
</gene>
<organism evidence="1">
    <name type="scientific">Octopus bimaculoides</name>
    <name type="common">California two-spotted octopus</name>
    <dbReference type="NCBI Taxonomy" id="37653"/>
    <lineage>
        <taxon>Eukaryota</taxon>
        <taxon>Metazoa</taxon>
        <taxon>Spiralia</taxon>
        <taxon>Lophotrochozoa</taxon>
        <taxon>Mollusca</taxon>
        <taxon>Cephalopoda</taxon>
        <taxon>Coleoidea</taxon>
        <taxon>Octopodiformes</taxon>
        <taxon>Octopoda</taxon>
        <taxon>Incirrata</taxon>
        <taxon>Octopodidae</taxon>
        <taxon>Octopus</taxon>
    </lineage>
</organism>
<dbReference type="AlphaFoldDB" id="A0A0L8GCX2"/>
<name>A0A0L8GCX2_OCTBM</name>
<protein>
    <submittedName>
        <fullName evidence="1">Uncharacterized protein</fullName>
    </submittedName>
</protein>
<sequence>MRHSEIAVRVLLWSSDVTHRCGHPTLTLMKIIEEAVGLPSSVLMNGMQDCKTWKNLIVSPIGVG</sequence>
<reference evidence="1" key="1">
    <citation type="submission" date="2015-07" db="EMBL/GenBank/DDBJ databases">
        <title>MeaNS - Measles Nucleotide Surveillance Program.</title>
        <authorList>
            <person name="Tran T."/>
            <person name="Druce J."/>
        </authorList>
    </citation>
    <scope>NUCLEOTIDE SEQUENCE</scope>
    <source>
        <strain evidence="1">UCB-OBI-ISO-001</strain>
        <tissue evidence="1">Gonad</tissue>
    </source>
</reference>
<dbReference type="EMBL" id="KQ422422">
    <property type="protein sequence ID" value="KOF74881.1"/>
    <property type="molecule type" value="Genomic_DNA"/>
</dbReference>
<evidence type="ECO:0000313" key="1">
    <source>
        <dbReference type="EMBL" id="KOF74881.1"/>
    </source>
</evidence>
<accession>A0A0L8GCX2</accession>